<organism evidence="2 3">
    <name type="scientific">Pseudonocardia alni</name>
    <name type="common">Amycolata alni</name>
    <dbReference type="NCBI Taxonomy" id="33907"/>
    <lineage>
        <taxon>Bacteria</taxon>
        <taxon>Bacillati</taxon>
        <taxon>Actinomycetota</taxon>
        <taxon>Actinomycetes</taxon>
        <taxon>Pseudonocardiales</taxon>
        <taxon>Pseudonocardiaceae</taxon>
        <taxon>Pseudonocardia</taxon>
    </lineage>
</organism>
<dbReference type="RefSeq" id="WP_179760309.1">
    <property type="nucleotide sequence ID" value="NZ_BAAAJZ010000005.1"/>
</dbReference>
<keyword evidence="3" id="KW-1185">Reference proteome</keyword>
<gene>
    <name evidence="2" type="ORF">HDA37_000853</name>
</gene>
<dbReference type="GeneID" id="98050671"/>
<name>A0A852VUA6_PSEA5</name>
<comment type="caution">
    <text evidence="2">The sequence shown here is derived from an EMBL/GenBank/DDBJ whole genome shotgun (WGS) entry which is preliminary data.</text>
</comment>
<sequence length="142" mass="15051">MSTLPDPAERGVLEIDPAVLRTIVEYAADTAPATRHRARRVAGLDVGESGPTARVTRRPGPARGTVGAAVGAATGDAGEVDVRLRLTLAHPGSVRAAVADVRERIDADLRRTTGHRLRGLSVEVEALRSEDARPRPDSPRVQ</sequence>
<accession>A0A852VUA6</accession>
<dbReference type="EMBL" id="JACCCZ010000001">
    <property type="protein sequence ID" value="NYG00568.1"/>
    <property type="molecule type" value="Genomic_DNA"/>
</dbReference>
<evidence type="ECO:0000313" key="3">
    <source>
        <dbReference type="Proteomes" id="UP000549695"/>
    </source>
</evidence>
<protein>
    <submittedName>
        <fullName evidence="2">Alkaline shock family protein YloU</fullName>
    </submittedName>
</protein>
<dbReference type="AlphaFoldDB" id="A0A852VUA6"/>
<dbReference type="Proteomes" id="UP000549695">
    <property type="component" value="Unassembled WGS sequence"/>
</dbReference>
<evidence type="ECO:0000313" key="2">
    <source>
        <dbReference type="EMBL" id="NYG00568.1"/>
    </source>
</evidence>
<reference evidence="2 3" key="1">
    <citation type="submission" date="2020-07" db="EMBL/GenBank/DDBJ databases">
        <title>Sequencing the genomes of 1000 actinobacteria strains.</title>
        <authorList>
            <person name="Klenk H.-P."/>
        </authorList>
    </citation>
    <scope>NUCLEOTIDE SEQUENCE [LARGE SCALE GENOMIC DNA]</scope>
    <source>
        <strain evidence="2 3">DSM 44749</strain>
    </source>
</reference>
<feature type="region of interest" description="Disordered" evidence="1">
    <location>
        <begin position="38"/>
        <end position="66"/>
    </location>
</feature>
<evidence type="ECO:0000256" key="1">
    <source>
        <dbReference type="SAM" id="MobiDB-lite"/>
    </source>
</evidence>
<proteinExistence type="predicted"/>